<reference evidence="18" key="1">
    <citation type="submission" date="2015-09" db="EMBL/GenBank/DDBJ databases">
        <authorList>
            <consortium name="Pathogen Informatics"/>
        </authorList>
    </citation>
    <scope>NUCLEOTIDE SEQUENCE [LARGE SCALE GENOMIC DNA]</scope>
    <source>
        <strain evidence="18">Lake Konstanz</strain>
    </source>
</reference>
<dbReference type="Proteomes" id="UP000051952">
    <property type="component" value="Unassembled WGS sequence"/>
</dbReference>
<evidence type="ECO:0000256" key="10">
    <source>
        <dbReference type="ARBA" id="ARBA00023163"/>
    </source>
</evidence>
<proteinExistence type="inferred from homology"/>
<keyword evidence="10 13" id="KW-0804">Transcription</keyword>
<dbReference type="GO" id="GO:0003899">
    <property type="term" value="F:DNA-directed RNA polymerase activity"/>
    <property type="evidence" value="ECO:0007669"/>
    <property type="project" value="UniProtKB-EC"/>
</dbReference>
<evidence type="ECO:0000256" key="3">
    <source>
        <dbReference type="ARBA" id="ARBA00022478"/>
    </source>
</evidence>
<dbReference type="InterPro" id="IPR007075">
    <property type="entry name" value="RNA_pol_Rpb1_6"/>
</dbReference>
<evidence type="ECO:0000256" key="11">
    <source>
        <dbReference type="ARBA" id="ARBA00023242"/>
    </source>
</evidence>
<feature type="compositionally biased region" description="Polar residues" evidence="15">
    <location>
        <begin position="1672"/>
        <end position="1682"/>
    </location>
</feature>
<dbReference type="InterPro" id="IPR038120">
    <property type="entry name" value="Rpb1_funnel_sf"/>
</dbReference>
<evidence type="ECO:0000256" key="8">
    <source>
        <dbReference type="ARBA" id="ARBA00022842"/>
    </source>
</evidence>
<evidence type="ECO:0000256" key="15">
    <source>
        <dbReference type="SAM" id="MobiDB-lite"/>
    </source>
</evidence>
<sequence>MFIPPSKCELRKVNQVQFEIWKEKQIKAHAACVIETAKSYHNGVPVRGGLSDLRMGTTDFKLKCETCNQAYNDCPGHFGMIELAEPMFNIGVFDIVLQALKSVCKSCGTLLADRSHVDFAAAQAKKGSLRLREMVRLKKSKCHEYTDDNGIKRGCDATQPSCGRFLDIYPGLSVKVNFEDQEQKWYADRVYDIFDKISDEDARLMGFDPIRCHPRDLLITVLPVPPPHVRPSVAFGSAKSDNELTHKLNSVLKENTELRKLKANHLDQTGIENVRIRLQEHIGTYFHNGSTYYKPSKMSDTAQLKSLTERLKGKYGRLRGNLMGKRVDFSARTVITGDPNIDVDEVGVPFSIAMTLTFPERVNAINKKRLTEFVRRPNYPSANYIIHENGQKVKLSMLKSREKINLKIGDVVERHVINGDVVLFNRQPTLHRMSMMGHRVRVLNYNTFRLNLSCTTPYNADFDGDEMNLHVPQSLLNKAELMEMMMVPKNFVSPNKSAPCMGIVQDSLLGCFRLTDKETFLDKIFVQSVAMWIDVWELPCPAILKPRPLWTGKQIFSLILPEVNIHNDESHRFSHEDKMLLIRRGQLLCGPIKKGIVGAAAGSLIHVIFNEKGSDEVARFINGVQRVTAFFLINFSFSVGVQDTMADPDTLSHINQVLVKAREEVRGIGACANMGTLQRKAGMTLLQSFEKDVNTALNKCRDDSAKKALSKVRRTNSFKCMIEAGSKGSDLNIQQIAVFVGQQNVGGQRIPFGFRRRTLPHFCLDDYGESSRGMATRGYVEGLKPHEFFFHTMAGREGLIDTAVKTADTGYLQRKLIKALEDVHAAYDGTVRNANQDIIQFMYGEDGLDGARIEGSQGFSLPMMSDAQLADTYRYEYTEQGEPTANLGGNYMDPHTKKMLRADPDNIKRLEEEYAQLREDRTQCRDIMELAEKMKLSLPGNVERLIRNAQSTMGQRAKVSDLSPINVISEVRKLQEDLVQLFPSYNKGPNRLFLSEHSRHRIESALCLFNIHLRQMLGSKRVIKEYKLNSKAFEFLLSEIRAKYLQGIIHPGEMIGAMAAQSCGEPATQMTLNTFHNAGISSKNVTLGVPRLLELLNVSKNQKNTSMLITLKDGHNERAQAQKAQHRIEYCALEHLVRRLQIIYDPDILQSVMEEDREFIQSELDVHEDAQRYIEEARAASPWVLRLELDHSLMWDKRITAIDIRAAIRERFPDQYLIESSMSNVETDAPIVRIRPRVNLNNDAVPSLKSQIPEILGKIQLAGIKGVKKAILKELDTFKEDASGKMAKVKPWAIDTEGTALKQVFIGLIDNNTGHNIIDFAKTSSNKIPEVLQLLGIEAARYKMYLELREAYLAYGVVINYRHYMILVDTMCQRGYLMAVSRVGINRSDASGPLMRCSFEETVKVLMGAAAFGERDPVRGVSANIMLGNQARIGTGLFDLMIDLQALRSAVPQEDAIAPGREVNVYHGMASIEQASPSAQYPAAGGAMYTPRATDASVFGRHGGGMPSASIPYAAGDFGSSQVYGNAMDFSTIASATGMYDTAAAGGSDAFGGSLRGASDAFIARNIDSAMPSIASDATFNFMSSAPYSAGYAGGGDRLGNRSGMASVNLSPSYATASAYSPAASSVHNSVGARYIPMSSGNFQSSYGAESSAKYATSSVGGSPRYLPESAPASQEPQQQDSYAPIGDDDEA</sequence>
<dbReference type="VEuPathDB" id="TriTrypDB:BSAL_18850"/>
<dbReference type="InterPro" id="IPR007073">
    <property type="entry name" value="RNA_pol_Rpb1_7"/>
</dbReference>
<comment type="subcellular location">
    <subcellularLocation>
        <location evidence="1">Nucleus</location>
    </subcellularLocation>
</comment>
<evidence type="ECO:0000256" key="12">
    <source>
        <dbReference type="ARBA" id="ARBA00048552"/>
    </source>
</evidence>
<dbReference type="InterPro" id="IPR044893">
    <property type="entry name" value="RNA_pol_Rpb1_clamp_domain"/>
</dbReference>
<dbReference type="EC" id="2.7.7.6" evidence="13"/>
<dbReference type="Gene3D" id="2.40.40.20">
    <property type="match status" value="1"/>
</dbReference>
<dbReference type="Gene3D" id="1.10.132.30">
    <property type="match status" value="1"/>
</dbReference>
<dbReference type="GO" id="GO:0003677">
    <property type="term" value="F:DNA binding"/>
    <property type="evidence" value="ECO:0007669"/>
    <property type="project" value="UniProtKB-KW"/>
</dbReference>
<dbReference type="GO" id="GO:0005665">
    <property type="term" value="C:RNA polymerase II, core complex"/>
    <property type="evidence" value="ECO:0007669"/>
    <property type="project" value="TreeGrafter"/>
</dbReference>
<evidence type="ECO:0000313" key="18">
    <source>
        <dbReference type="Proteomes" id="UP000051952"/>
    </source>
</evidence>
<evidence type="ECO:0000259" key="16">
    <source>
        <dbReference type="SMART" id="SM00663"/>
    </source>
</evidence>
<evidence type="ECO:0000256" key="6">
    <source>
        <dbReference type="ARBA" id="ARBA00022723"/>
    </source>
</evidence>
<keyword evidence="3 13" id="KW-0240">DNA-directed RNA polymerase</keyword>
<keyword evidence="11" id="KW-0539">Nucleus</keyword>
<gene>
    <name evidence="17" type="ORF">BSAL_18850</name>
</gene>
<dbReference type="Gene3D" id="1.10.150.390">
    <property type="match status" value="1"/>
</dbReference>
<dbReference type="GO" id="GO:0046872">
    <property type="term" value="F:metal ion binding"/>
    <property type="evidence" value="ECO:0007669"/>
    <property type="project" value="UniProtKB-KW"/>
</dbReference>
<comment type="similarity">
    <text evidence="2 13">Belongs to the RNA polymerase beta' chain family.</text>
</comment>
<dbReference type="Gene3D" id="6.10.250.2940">
    <property type="match status" value="1"/>
</dbReference>
<evidence type="ECO:0000256" key="13">
    <source>
        <dbReference type="RuleBase" id="RU004279"/>
    </source>
</evidence>
<evidence type="ECO:0000313" key="17">
    <source>
        <dbReference type="EMBL" id="CUI14899.1"/>
    </source>
</evidence>
<keyword evidence="18" id="KW-1185">Reference proteome</keyword>
<evidence type="ECO:0000256" key="5">
    <source>
        <dbReference type="ARBA" id="ARBA00022695"/>
    </source>
</evidence>
<dbReference type="InterPro" id="IPR042102">
    <property type="entry name" value="RNA_pol_Rpb1_3_sf"/>
</dbReference>
<feature type="coiled-coil region" evidence="14">
    <location>
        <begin position="900"/>
        <end position="927"/>
    </location>
</feature>
<accession>A0A0S4KKL6</accession>
<name>A0A0S4KKL6_BODSA</name>
<keyword evidence="7" id="KW-0862">Zinc</keyword>
<dbReference type="CDD" id="cd02733">
    <property type="entry name" value="RNAP_II_RPB1_N"/>
    <property type="match status" value="1"/>
</dbReference>
<dbReference type="Pfam" id="PF04983">
    <property type="entry name" value="RNA_pol_Rpb1_3"/>
    <property type="match status" value="1"/>
</dbReference>
<keyword evidence="6" id="KW-0479">Metal-binding</keyword>
<dbReference type="EMBL" id="CYKH01001699">
    <property type="protein sequence ID" value="CUI14899.1"/>
    <property type="molecule type" value="Genomic_DNA"/>
</dbReference>
<dbReference type="Gene3D" id="3.30.1490.180">
    <property type="entry name" value="RNA polymerase ii"/>
    <property type="match status" value="1"/>
</dbReference>
<dbReference type="Gene3D" id="4.10.860.120">
    <property type="entry name" value="RNA polymerase II, clamp domain"/>
    <property type="match status" value="1"/>
</dbReference>
<dbReference type="Pfam" id="PF04992">
    <property type="entry name" value="RNA_pol_Rpb1_6"/>
    <property type="match status" value="1"/>
</dbReference>
<dbReference type="Gene3D" id="3.30.1360.140">
    <property type="match status" value="1"/>
</dbReference>
<dbReference type="InterPro" id="IPR007080">
    <property type="entry name" value="RNA_pol_Rpb1_1"/>
</dbReference>
<comment type="function">
    <text evidence="13">DNA-dependent RNA polymerase catalyzes the transcription of DNA into RNA using the four ribonucleoside triphosphates as substrates.</text>
</comment>
<keyword evidence="14" id="KW-0175">Coiled coil</keyword>
<dbReference type="InterPro" id="IPR000722">
    <property type="entry name" value="RNA_pol_asu"/>
</dbReference>
<dbReference type="OMA" id="QAFPIPH"/>
<dbReference type="GO" id="GO:0006351">
    <property type="term" value="P:DNA-templated transcription"/>
    <property type="evidence" value="ECO:0007669"/>
    <property type="project" value="InterPro"/>
</dbReference>
<dbReference type="InterPro" id="IPR045867">
    <property type="entry name" value="DNA-dir_RpoC_beta_prime"/>
</dbReference>
<dbReference type="Pfam" id="PF04998">
    <property type="entry name" value="RNA_pol_Rpb1_5"/>
    <property type="match status" value="1"/>
</dbReference>
<dbReference type="InterPro" id="IPR007083">
    <property type="entry name" value="RNA_pol_Rpb1_4"/>
</dbReference>
<keyword evidence="5 13" id="KW-0548">Nucleotidyltransferase</keyword>
<evidence type="ECO:0000256" key="9">
    <source>
        <dbReference type="ARBA" id="ARBA00023125"/>
    </source>
</evidence>
<dbReference type="Pfam" id="PF05000">
    <property type="entry name" value="RNA_pol_Rpb1_4"/>
    <property type="match status" value="1"/>
</dbReference>
<dbReference type="InterPro" id="IPR007066">
    <property type="entry name" value="RNA_pol_Rpb1_3"/>
</dbReference>
<evidence type="ECO:0000256" key="14">
    <source>
        <dbReference type="SAM" id="Coils"/>
    </source>
</evidence>
<dbReference type="PANTHER" id="PTHR19376:SF37">
    <property type="entry name" value="DNA-DIRECTED RNA POLYMERASE II SUBUNIT RPB1"/>
    <property type="match status" value="1"/>
</dbReference>
<dbReference type="FunFam" id="4.10.860.120:FF:000003">
    <property type="entry name" value="DNA-directed RNA polymerase subunit"/>
    <property type="match status" value="1"/>
</dbReference>
<dbReference type="Gene3D" id="1.10.274.100">
    <property type="entry name" value="RNA polymerase Rpb1, domain 3"/>
    <property type="match status" value="1"/>
</dbReference>
<dbReference type="FunFam" id="1.10.150.390:FF:000001">
    <property type="entry name" value="DNA-directed RNA polymerase subunit"/>
    <property type="match status" value="1"/>
</dbReference>
<keyword evidence="8" id="KW-0460">Magnesium</keyword>
<evidence type="ECO:0000256" key="1">
    <source>
        <dbReference type="ARBA" id="ARBA00004123"/>
    </source>
</evidence>
<dbReference type="FunFam" id="2.40.40.20:FF:000019">
    <property type="entry name" value="DNA-directed RNA polymerase II subunit RPB1"/>
    <property type="match status" value="1"/>
</dbReference>
<dbReference type="SUPFAM" id="SSF64484">
    <property type="entry name" value="beta and beta-prime subunits of DNA dependent RNA-polymerase"/>
    <property type="match status" value="1"/>
</dbReference>
<dbReference type="Gene3D" id="6.20.50.80">
    <property type="match status" value="1"/>
</dbReference>
<dbReference type="Pfam" id="PF00623">
    <property type="entry name" value="RNA_pol_Rpb1_2"/>
    <property type="match status" value="1"/>
</dbReference>
<protein>
    <recommendedName>
        <fullName evidence="13">DNA-directed RNA polymerase subunit</fullName>
        <ecNumber evidence="13">2.7.7.6</ecNumber>
    </recommendedName>
</protein>
<evidence type="ECO:0000256" key="2">
    <source>
        <dbReference type="ARBA" id="ARBA00006460"/>
    </source>
</evidence>
<dbReference type="FunFam" id="1.10.274.100:FF:000001">
    <property type="entry name" value="DNA-directed RNA polymerase subunit"/>
    <property type="match status" value="1"/>
</dbReference>
<keyword evidence="9" id="KW-0238">DNA-binding</keyword>
<dbReference type="InterPro" id="IPR006592">
    <property type="entry name" value="RNA_pol_N"/>
</dbReference>
<keyword evidence="4 13" id="KW-0808">Transferase</keyword>
<evidence type="ECO:0000256" key="7">
    <source>
        <dbReference type="ARBA" id="ARBA00022833"/>
    </source>
</evidence>
<feature type="domain" description="RNA polymerase N-terminal" evidence="16">
    <location>
        <begin position="215"/>
        <end position="515"/>
    </location>
</feature>
<evidence type="ECO:0000256" key="4">
    <source>
        <dbReference type="ARBA" id="ARBA00022679"/>
    </source>
</evidence>
<organism evidence="17 18">
    <name type="scientific">Bodo saltans</name>
    <name type="common">Flagellated protozoan</name>
    <dbReference type="NCBI Taxonomy" id="75058"/>
    <lineage>
        <taxon>Eukaryota</taxon>
        <taxon>Discoba</taxon>
        <taxon>Euglenozoa</taxon>
        <taxon>Kinetoplastea</taxon>
        <taxon>Metakinetoplastina</taxon>
        <taxon>Eubodonida</taxon>
        <taxon>Bodonidae</taxon>
        <taxon>Bodo</taxon>
    </lineage>
</organism>
<dbReference type="InterPro" id="IPR007081">
    <property type="entry name" value="RNA_pol_Rpb1_5"/>
</dbReference>
<dbReference type="OrthoDB" id="270392at2759"/>
<dbReference type="SMART" id="SM00663">
    <property type="entry name" value="RPOLA_N"/>
    <property type="match status" value="1"/>
</dbReference>
<feature type="region of interest" description="Disordered" evidence="15">
    <location>
        <begin position="1654"/>
        <end position="1692"/>
    </location>
</feature>
<dbReference type="Pfam" id="PF04990">
    <property type="entry name" value="RNA_pol_Rpb1_7"/>
    <property type="match status" value="1"/>
</dbReference>
<comment type="catalytic activity">
    <reaction evidence="12 13">
        <text>RNA(n) + a ribonucleoside 5'-triphosphate = RNA(n+1) + diphosphate</text>
        <dbReference type="Rhea" id="RHEA:21248"/>
        <dbReference type="Rhea" id="RHEA-COMP:14527"/>
        <dbReference type="Rhea" id="RHEA-COMP:17342"/>
        <dbReference type="ChEBI" id="CHEBI:33019"/>
        <dbReference type="ChEBI" id="CHEBI:61557"/>
        <dbReference type="ChEBI" id="CHEBI:140395"/>
        <dbReference type="EC" id="2.7.7.6"/>
    </reaction>
</comment>
<dbReference type="PANTHER" id="PTHR19376">
    <property type="entry name" value="DNA-DIRECTED RNA POLYMERASE"/>
    <property type="match status" value="1"/>
</dbReference>
<dbReference type="Pfam" id="PF04997">
    <property type="entry name" value="RNA_pol_Rpb1_1"/>
    <property type="match status" value="1"/>
</dbReference>
<dbReference type="InterPro" id="IPR038593">
    <property type="entry name" value="RNA_pol_Rpb1_7_sf"/>
</dbReference>